<reference evidence="2" key="1">
    <citation type="journal article" date="2022" name="bioRxiv">
        <title>Sequencing and chromosome-scale assembly of the giantPleurodeles waltlgenome.</title>
        <authorList>
            <person name="Brown T."/>
            <person name="Elewa A."/>
            <person name="Iarovenko S."/>
            <person name="Subramanian E."/>
            <person name="Araus A.J."/>
            <person name="Petzold A."/>
            <person name="Susuki M."/>
            <person name="Suzuki K.-i.T."/>
            <person name="Hayashi T."/>
            <person name="Toyoda A."/>
            <person name="Oliveira C."/>
            <person name="Osipova E."/>
            <person name="Leigh N.D."/>
            <person name="Simon A."/>
            <person name="Yun M.H."/>
        </authorList>
    </citation>
    <scope>NUCLEOTIDE SEQUENCE</scope>
    <source>
        <strain evidence="2">20211129_DDA</strain>
        <tissue evidence="2">Liver</tissue>
    </source>
</reference>
<keyword evidence="1" id="KW-0040">ANK repeat</keyword>
<dbReference type="EMBL" id="JANPWB010000013">
    <property type="protein sequence ID" value="KAJ1108040.1"/>
    <property type="molecule type" value="Genomic_DNA"/>
</dbReference>
<dbReference type="Pfam" id="PF13857">
    <property type="entry name" value="Ank_5"/>
    <property type="match status" value="1"/>
</dbReference>
<proteinExistence type="predicted"/>
<dbReference type="AlphaFoldDB" id="A0AAV7MZ91"/>
<feature type="repeat" description="ANK" evidence="1">
    <location>
        <begin position="150"/>
        <end position="182"/>
    </location>
</feature>
<gene>
    <name evidence="2" type="ORF">NDU88_005424</name>
</gene>
<keyword evidence="3" id="KW-1185">Reference proteome</keyword>
<dbReference type="Gene3D" id="1.25.40.20">
    <property type="entry name" value="Ankyrin repeat-containing domain"/>
    <property type="match status" value="1"/>
</dbReference>
<dbReference type="InterPro" id="IPR036770">
    <property type="entry name" value="Ankyrin_rpt-contain_sf"/>
</dbReference>
<dbReference type="SMART" id="SM00248">
    <property type="entry name" value="ANK"/>
    <property type="match status" value="1"/>
</dbReference>
<protein>
    <recommendedName>
        <fullName evidence="4">Ankyrin repeat domain-containing protein 9</fullName>
    </recommendedName>
</protein>
<evidence type="ECO:0000313" key="3">
    <source>
        <dbReference type="Proteomes" id="UP001066276"/>
    </source>
</evidence>
<evidence type="ECO:0000313" key="2">
    <source>
        <dbReference type="EMBL" id="KAJ1108040.1"/>
    </source>
</evidence>
<evidence type="ECO:0008006" key="4">
    <source>
        <dbReference type="Google" id="ProtNLM"/>
    </source>
</evidence>
<comment type="caution">
    <text evidence="2">The sequence shown here is derived from an EMBL/GenBank/DDBJ whole genome shotgun (WGS) entry which is preliminary data.</text>
</comment>
<accession>A0AAV7MZ91</accession>
<evidence type="ECO:0000256" key="1">
    <source>
        <dbReference type="PROSITE-ProRule" id="PRU00023"/>
    </source>
</evidence>
<dbReference type="PANTHER" id="PTHR24133:SF16">
    <property type="entry name" value="ANKYRIN REPEAT DOMAIN-CONTAINING PROTEIN 9"/>
    <property type="match status" value="1"/>
</dbReference>
<dbReference type="InterPro" id="IPR052391">
    <property type="entry name" value="E3_Ligase-Neurotoxin"/>
</dbReference>
<dbReference type="InterPro" id="IPR002110">
    <property type="entry name" value="Ankyrin_rpt"/>
</dbReference>
<organism evidence="2 3">
    <name type="scientific">Pleurodeles waltl</name>
    <name type="common">Iberian ribbed newt</name>
    <dbReference type="NCBI Taxonomy" id="8319"/>
    <lineage>
        <taxon>Eukaryota</taxon>
        <taxon>Metazoa</taxon>
        <taxon>Chordata</taxon>
        <taxon>Craniata</taxon>
        <taxon>Vertebrata</taxon>
        <taxon>Euteleostomi</taxon>
        <taxon>Amphibia</taxon>
        <taxon>Batrachia</taxon>
        <taxon>Caudata</taxon>
        <taxon>Salamandroidea</taxon>
        <taxon>Salamandridae</taxon>
        <taxon>Pleurodelinae</taxon>
        <taxon>Pleurodeles</taxon>
    </lineage>
</organism>
<dbReference type="PANTHER" id="PTHR24133">
    <property type="entry name" value="ANKYRIN DOMAIN-CONTAINING"/>
    <property type="match status" value="1"/>
</dbReference>
<dbReference type="PROSITE" id="PS50088">
    <property type="entry name" value="ANK_REPEAT"/>
    <property type="match status" value="1"/>
</dbReference>
<name>A0AAV7MZ91_PLEWA</name>
<dbReference type="SUPFAM" id="SSF48403">
    <property type="entry name" value="Ankyrin repeat"/>
    <property type="match status" value="1"/>
</dbReference>
<sequence length="294" mass="33622">MSGNVKWLNYGKSTDYQCQKRCKKTSFAFYQAVRDLRPVWVLEDMRIMEVLHWEEGGKVSSYTPSEALLYALVHDHQPYAQYLLSSFPRDALAMPSINFHCCQSPAPHLAMAVRYNRVGILLRILKTMAALPDSQRVGYLDRRGCQPVESGQTPLHLACELLHPECLILLLGHGASPSIVDANGNTPLDTLLQHIGRSQRDLRCKLLCLEALSLFLPEQVQFSSKQQLQANEMFWRERLGRSLFRWLSGQCPPSLFTRSMQVLIRSIPLARFPEALDELPLPALLKPWDLKWKH</sequence>
<dbReference type="PROSITE" id="PS50297">
    <property type="entry name" value="ANK_REP_REGION"/>
    <property type="match status" value="1"/>
</dbReference>
<dbReference type="Proteomes" id="UP001066276">
    <property type="component" value="Chromosome 9"/>
</dbReference>